<protein>
    <submittedName>
        <fullName evidence="3">Uncharacterized protein</fullName>
    </submittedName>
</protein>
<evidence type="ECO:0000256" key="2">
    <source>
        <dbReference type="SAM" id="MobiDB-lite"/>
    </source>
</evidence>
<feature type="compositionally biased region" description="Acidic residues" evidence="2">
    <location>
        <begin position="806"/>
        <end position="816"/>
    </location>
</feature>
<evidence type="ECO:0000313" key="4">
    <source>
        <dbReference type="Proteomes" id="UP001516023"/>
    </source>
</evidence>
<feature type="compositionally biased region" description="Low complexity" evidence="2">
    <location>
        <begin position="587"/>
        <end position="597"/>
    </location>
</feature>
<feature type="compositionally biased region" description="Basic residues" evidence="2">
    <location>
        <begin position="378"/>
        <end position="391"/>
    </location>
</feature>
<feature type="compositionally biased region" description="Low complexity" evidence="2">
    <location>
        <begin position="102"/>
        <end position="125"/>
    </location>
</feature>
<name>A0ABD3QZ24_9STRA</name>
<feature type="compositionally biased region" description="Polar residues" evidence="2">
    <location>
        <begin position="289"/>
        <end position="302"/>
    </location>
</feature>
<accession>A0ABD3QZ24</accession>
<dbReference type="Proteomes" id="UP001516023">
    <property type="component" value="Unassembled WGS sequence"/>
</dbReference>
<feature type="region of interest" description="Disordered" evidence="2">
    <location>
        <begin position="1053"/>
        <end position="1080"/>
    </location>
</feature>
<feature type="region of interest" description="Disordered" evidence="2">
    <location>
        <begin position="39"/>
        <end position="77"/>
    </location>
</feature>
<proteinExistence type="predicted"/>
<evidence type="ECO:0000313" key="3">
    <source>
        <dbReference type="EMBL" id="KAL3805289.1"/>
    </source>
</evidence>
<feature type="compositionally biased region" description="Polar residues" evidence="2">
    <location>
        <begin position="44"/>
        <end position="56"/>
    </location>
</feature>
<sequence length="1157" mass="129630">MVVKRYEARDKVKMAPGINLLRKSLRSNANLRFDDNWHRIQPKPNATESTISSLTCSVAGSGPSASRSSGSPGADTDVIKRLTSRDYTLDTVLDSVDMKCSLGSDSDSGGSPVRRLSSGSSSGRSKSVKTEENAPIRRMGSIQDEILNEGKALDLAKQEEPGSIDTSVSSLTLGSDFKLNRKSSQPPMSPYTRAKAKSFGGTDTAPPRRTHNVPSVRRTRSISHDRTKTSTSDSASGSNPAPPSLTLTELQSSLDRIREETSRRDSAGVTASSDSSDTGSRAHGEAPQRSLTLTELQTSSEYTRGETSDRGRSTVVHRQSSDSSQSMSSSQRRTIRTRLSASVISHGSGEVDNTGSDHGSVQSGYARQRNLSLERSRNRSRSRSRHSYRRHNSFDESSVHTNQNSICSSTFVRNQHKVQTLQHILNESEQSTSSTDSYLTSKSETLELLSSLHETNLLNESTILKLQHQLNEMANERDAFRTNSERVMQVMSSQNADLKSQLKKERRGFANMSFVHKKELKEWMDKASMLSTKILDMEKRACAREQDDELRSEKIINLERDIARLMDMYSKKNERKDSDKDEQKQGSPVSSSSSLQDSTERCLEDMGAHYETQLKQQRSHIEMMDLEVKCWKEKHDRMEKLYDELVSKSTGQCEELELEVKHCKAIIERMEKEKPIVRSDSTDTSVSICNDELLNKICEMVDENTLLVDKCHELENALKRCKLESQQELEASKVALQSSIRDLIKDLKGAKEENAASLAMIEALRSENSQLLASSTGKGEKKEKIRNLVRHMRSSITSSTASVATDVDEVDATDEKEETHMSEEEHKEALSVIEEMEQENDILRKSMKQAMALASDMNKRMIDFVESHEATVVTYQEQVESMRNELRREKLSYESLSKELDQLKKENDKMNSSVRQANGMVETAEELVGNLTSKNTALEDALNTERNAVLFLREEVKSVSSERDKSKDACDALQKEIETLRSSLQGLERQASDATSVKHEDLSHLRELNEKLTRELEEKKEALKLVKSALDSLKSEQRTIKETVVALRQENARLRDGEEADDQGPSTPSQQKPILRPLSNLSPKNVKELTDFEARLDKLERENRGLKEANASLSAKLFDEMEKTDGLQVANEGLAARICKLVTFIKQNQASAASKTN</sequence>
<feature type="compositionally biased region" description="Basic and acidic residues" evidence="2">
    <location>
        <begin position="572"/>
        <end position="584"/>
    </location>
</feature>
<dbReference type="EMBL" id="JABMIG020000003">
    <property type="protein sequence ID" value="KAL3805289.1"/>
    <property type="molecule type" value="Genomic_DNA"/>
</dbReference>
<feature type="compositionally biased region" description="Low complexity" evidence="2">
    <location>
        <begin position="57"/>
        <end position="74"/>
    </location>
</feature>
<feature type="compositionally biased region" description="Polar residues" evidence="2">
    <location>
        <begin position="269"/>
        <end position="279"/>
    </location>
</feature>
<feature type="compositionally biased region" description="Polar residues" evidence="2">
    <location>
        <begin position="337"/>
        <end position="365"/>
    </location>
</feature>
<feature type="compositionally biased region" description="Basic and acidic residues" evidence="2">
    <location>
        <begin position="303"/>
        <end position="312"/>
    </location>
</feature>
<feature type="coiled-coil region" evidence="1">
    <location>
        <begin position="1089"/>
        <end position="1116"/>
    </location>
</feature>
<feature type="region of interest" description="Disordered" evidence="2">
    <location>
        <begin position="102"/>
        <end position="142"/>
    </location>
</feature>
<keyword evidence="4" id="KW-1185">Reference proteome</keyword>
<comment type="caution">
    <text evidence="3">The sequence shown here is derived from an EMBL/GenBank/DDBJ whole genome shotgun (WGS) entry which is preliminary data.</text>
</comment>
<organism evidence="3 4">
    <name type="scientific">Cyclotella cryptica</name>
    <dbReference type="NCBI Taxonomy" id="29204"/>
    <lineage>
        <taxon>Eukaryota</taxon>
        <taxon>Sar</taxon>
        <taxon>Stramenopiles</taxon>
        <taxon>Ochrophyta</taxon>
        <taxon>Bacillariophyta</taxon>
        <taxon>Coscinodiscophyceae</taxon>
        <taxon>Thalassiosirophycidae</taxon>
        <taxon>Stephanodiscales</taxon>
        <taxon>Stephanodiscaceae</taxon>
        <taxon>Cyclotella</taxon>
    </lineage>
</organism>
<feature type="coiled-coil region" evidence="1">
    <location>
        <begin position="733"/>
        <end position="767"/>
    </location>
</feature>
<keyword evidence="1" id="KW-0175">Coiled coil</keyword>
<reference evidence="3 4" key="1">
    <citation type="journal article" date="2020" name="G3 (Bethesda)">
        <title>Improved Reference Genome for Cyclotella cryptica CCMP332, a Model for Cell Wall Morphogenesis, Salinity Adaptation, and Lipid Production in Diatoms (Bacillariophyta).</title>
        <authorList>
            <person name="Roberts W.R."/>
            <person name="Downey K.M."/>
            <person name="Ruck E.C."/>
            <person name="Traller J.C."/>
            <person name="Alverson A.J."/>
        </authorList>
    </citation>
    <scope>NUCLEOTIDE SEQUENCE [LARGE SCALE GENOMIC DNA]</scope>
    <source>
        <strain evidence="3 4">CCMP332</strain>
    </source>
</reference>
<evidence type="ECO:0000256" key="1">
    <source>
        <dbReference type="SAM" id="Coils"/>
    </source>
</evidence>
<feature type="compositionally biased region" description="Basic and acidic residues" evidence="2">
    <location>
        <begin position="817"/>
        <end position="827"/>
    </location>
</feature>
<gene>
    <name evidence="3" type="ORF">HJC23_008996</name>
</gene>
<feature type="region of interest" description="Disordered" evidence="2">
    <location>
        <begin position="177"/>
        <end position="403"/>
    </location>
</feature>
<feature type="compositionally biased region" description="Low complexity" evidence="2">
    <location>
        <begin position="321"/>
        <end position="332"/>
    </location>
</feature>
<feature type="region of interest" description="Disordered" evidence="2">
    <location>
        <begin position="797"/>
        <end position="827"/>
    </location>
</feature>
<feature type="compositionally biased region" description="Basic and acidic residues" evidence="2">
    <location>
        <begin position="255"/>
        <end position="266"/>
    </location>
</feature>
<feature type="region of interest" description="Disordered" evidence="2">
    <location>
        <begin position="572"/>
        <end position="601"/>
    </location>
</feature>
<feature type="compositionally biased region" description="Polar residues" evidence="2">
    <location>
        <begin position="229"/>
        <end position="254"/>
    </location>
</feature>
<dbReference type="AlphaFoldDB" id="A0ABD3QZ24"/>